<dbReference type="Gene3D" id="6.20.20.10">
    <property type="match status" value="1"/>
</dbReference>
<comment type="caution">
    <text evidence="1">The sequence shown here is derived from an EMBL/GenBank/DDBJ whole genome shotgun (WGS) entry which is preliminary data.</text>
</comment>
<dbReference type="SUPFAM" id="SSF57938">
    <property type="entry name" value="DnaJ/Hsp40 cysteine-rich domain"/>
    <property type="match status" value="1"/>
</dbReference>
<accession>A0A0F9K3L6</accession>
<name>A0A0F9K3L6_9ZZZZ</name>
<proteinExistence type="predicted"/>
<gene>
    <name evidence="1" type="ORF">LCGC14_1750320</name>
</gene>
<evidence type="ECO:0000313" key="1">
    <source>
        <dbReference type="EMBL" id="KKM05808.1"/>
    </source>
</evidence>
<reference evidence="1" key="1">
    <citation type="journal article" date="2015" name="Nature">
        <title>Complex archaea that bridge the gap between prokaryotes and eukaryotes.</title>
        <authorList>
            <person name="Spang A."/>
            <person name="Saw J.H."/>
            <person name="Jorgensen S.L."/>
            <person name="Zaremba-Niedzwiedzka K."/>
            <person name="Martijn J."/>
            <person name="Lind A.E."/>
            <person name="van Eijk R."/>
            <person name="Schleper C."/>
            <person name="Guy L."/>
            <person name="Ettema T.J."/>
        </authorList>
    </citation>
    <scope>NUCLEOTIDE SEQUENCE</scope>
</reference>
<sequence length="73" mass="7739">MAHAETCPICWGKGTIPDGNSALDIKPCHGCGGSGWVSVADVSSTWWEPKSFAPNVGFDYLRYMGFNSGTAVV</sequence>
<protein>
    <submittedName>
        <fullName evidence="1">Uncharacterized protein</fullName>
    </submittedName>
</protein>
<dbReference type="AlphaFoldDB" id="A0A0F9K3L6"/>
<organism evidence="1">
    <name type="scientific">marine sediment metagenome</name>
    <dbReference type="NCBI Taxonomy" id="412755"/>
    <lineage>
        <taxon>unclassified sequences</taxon>
        <taxon>metagenomes</taxon>
        <taxon>ecological metagenomes</taxon>
    </lineage>
</organism>
<dbReference type="EMBL" id="LAZR01016136">
    <property type="protein sequence ID" value="KKM05808.1"/>
    <property type="molecule type" value="Genomic_DNA"/>
</dbReference>
<dbReference type="InterPro" id="IPR036410">
    <property type="entry name" value="HSP_DnaJ_Cys-rich_dom_sf"/>
</dbReference>